<feature type="transmembrane region" description="Helical" evidence="6">
    <location>
        <begin position="373"/>
        <end position="400"/>
    </location>
</feature>
<dbReference type="InterPro" id="IPR020846">
    <property type="entry name" value="MFS_dom"/>
</dbReference>
<evidence type="ECO:0000256" key="1">
    <source>
        <dbReference type="ARBA" id="ARBA00004141"/>
    </source>
</evidence>
<feature type="transmembrane region" description="Helical" evidence="6">
    <location>
        <begin position="46"/>
        <end position="68"/>
    </location>
</feature>
<protein>
    <recommendedName>
        <fullName evidence="7">Major facilitator superfamily (MFS) profile domain-containing protein</fullName>
    </recommendedName>
</protein>
<dbReference type="PROSITE" id="PS50850">
    <property type="entry name" value="MFS"/>
    <property type="match status" value="1"/>
</dbReference>
<dbReference type="PANTHER" id="PTHR23504:SF1">
    <property type="entry name" value="GH21943P-RELATED"/>
    <property type="match status" value="1"/>
</dbReference>
<accession>A0A7N0R9S4</accession>
<sequence>MESRFRGLSHLFMTVFLYTFGTFMVVPAITDVTMEALCPGRDECSIAIYLTGLQQALVGLGTILMTPLIGNLSDKYGRKALLTIPMTLGILPLVVLAYSRERNFFYVYYGLRVATGMICEGSVTCLALAYVADNVPDHRRATAFGILSGIGSAAFVCGTLSVRFLSTSATFQVSAGAAMFAVVYMRAMLPESITDEDECLITPSSKVGGEAKVVAEVDDEESEKMEKNLFKSLPSFAVIMSLLKTSTTFSQAVVVGFFSNLGEVGLHASLMYYLKARFQFNKDEFADLMIIAGIAGTVSQLLIMPVLTTAVGEVKLLSLGLFINCVHIVLYGIAWASWVPYVCAMLSVLMVFSQPCLRSIVSKQVGPSEQGKAQGCISGICSLANVVSPLIFSPLTALFLSDKAPFHFPGFSIICTGFAIMIALTQSLMIRAPAPASNHIV</sequence>
<feature type="transmembrane region" description="Helical" evidence="6">
    <location>
        <begin position="7"/>
        <end position="26"/>
    </location>
</feature>
<comment type="subcellular location">
    <subcellularLocation>
        <location evidence="1">Membrane</location>
        <topology evidence="1">Multi-pass membrane protein</topology>
    </subcellularLocation>
</comment>
<feature type="transmembrane region" description="Helical" evidence="6">
    <location>
        <begin position="105"/>
        <end position="131"/>
    </location>
</feature>
<feature type="transmembrane region" description="Helical" evidence="6">
    <location>
        <begin position="143"/>
        <end position="165"/>
    </location>
</feature>
<dbReference type="EnsemblPlants" id="Kaladp0003s0076.1.v1.1">
    <property type="protein sequence ID" value="Kaladp0003s0076.1.v1.1"/>
    <property type="gene ID" value="Kaladp0003s0076.v1.1"/>
</dbReference>
<dbReference type="InterPro" id="IPR036259">
    <property type="entry name" value="MFS_trans_sf"/>
</dbReference>
<feature type="transmembrane region" description="Helical" evidence="6">
    <location>
        <begin position="80"/>
        <end position="99"/>
    </location>
</feature>
<evidence type="ECO:0000256" key="6">
    <source>
        <dbReference type="SAM" id="Phobius"/>
    </source>
</evidence>
<evidence type="ECO:0000259" key="7">
    <source>
        <dbReference type="PROSITE" id="PS50850"/>
    </source>
</evidence>
<dbReference type="Gene3D" id="1.20.1250.20">
    <property type="entry name" value="MFS general substrate transporter like domains"/>
    <property type="match status" value="1"/>
</dbReference>
<feature type="domain" description="Major facilitator superfamily (MFS) profile" evidence="7">
    <location>
        <begin position="7"/>
        <end position="434"/>
    </location>
</feature>
<evidence type="ECO:0000256" key="2">
    <source>
        <dbReference type="ARBA" id="ARBA00022448"/>
    </source>
</evidence>
<proteinExistence type="predicted"/>
<dbReference type="Pfam" id="PF07690">
    <property type="entry name" value="MFS_1"/>
    <property type="match status" value="1"/>
</dbReference>
<dbReference type="SUPFAM" id="SSF103473">
    <property type="entry name" value="MFS general substrate transporter"/>
    <property type="match status" value="1"/>
</dbReference>
<dbReference type="GO" id="GO:0016020">
    <property type="term" value="C:membrane"/>
    <property type="evidence" value="ECO:0007669"/>
    <property type="project" value="UniProtKB-SubCell"/>
</dbReference>
<reference evidence="8" key="1">
    <citation type="submission" date="2021-01" db="UniProtKB">
        <authorList>
            <consortium name="EnsemblPlants"/>
        </authorList>
    </citation>
    <scope>IDENTIFICATION</scope>
</reference>
<evidence type="ECO:0000313" key="8">
    <source>
        <dbReference type="EnsemblPlants" id="Kaladp0003s0076.1.v1.1"/>
    </source>
</evidence>
<organism evidence="8 9">
    <name type="scientific">Kalanchoe fedtschenkoi</name>
    <name type="common">Lavender scallops</name>
    <name type="synonym">South American air plant</name>
    <dbReference type="NCBI Taxonomy" id="63787"/>
    <lineage>
        <taxon>Eukaryota</taxon>
        <taxon>Viridiplantae</taxon>
        <taxon>Streptophyta</taxon>
        <taxon>Embryophyta</taxon>
        <taxon>Tracheophyta</taxon>
        <taxon>Spermatophyta</taxon>
        <taxon>Magnoliopsida</taxon>
        <taxon>eudicotyledons</taxon>
        <taxon>Gunneridae</taxon>
        <taxon>Pentapetalae</taxon>
        <taxon>Saxifragales</taxon>
        <taxon>Crassulaceae</taxon>
        <taxon>Kalanchoe</taxon>
    </lineage>
</organism>
<dbReference type="Gramene" id="Kaladp0003s0076.1.v1.1">
    <property type="protein sequence ID" value="Kaladp0003s0076.1.v1.1"/>
    <property type="gene ID" value="Kaladp0003s0076.v1.1"/>
</dbReference>
<dbReference type="InterPro" id="IPR011701">
    <property type="entry name" value="MFS"/>
</dbReference>
<keyword evidence="3 6" id="KW-0812">Transmembrane</keyword>
<evidence type="ECO:0000313" key="9">
    <source>
        <dbReference type="Proteomes" id="UP000594263"/>
    </source>
</evidence>
<evidence type="ECO:0000256" key="5">
    <source>
        <dbReference type="ARBA" id="ARBA00023136"/>
    </source>
</evidence>
<dbReference type="CDD" id="cd17330">
    <property type="entry name" value="MFS_SLC46_TetA_like"/>
    <property type="match status" value="1"/>
</dbReference>
<feature type="transmembrane region" description="Helical" evidence="6">
    <location>
        <begin position="328"/>
        <end position="352"/>
    </location>
</feature>
<keyword evidence="4 6" id="KW-1133">Transmembrane helix</keyword>
<keyword evidence="2" id="KW-0813">Transport</keyword>
<dbReference type="GO" id="GO:0022857">
    <property type="term" value="F:transmembrane transporter activity"/>
    <property type="evidence" value="ECO:0007669"/>
    <property type="project" value="InterPro"/>
</dbReference>
<dbReference type="OMA" id="LGHLFMT"/>
<dbReference type="Proteomes" id="UP000594263">
    <property type="component" value="Unplaced"/>
</dbReference>
<dbReference type="AlphaFoldDB" id="A0A7N0R9S4"/>
<name>A0A7N0R9S4_KALFE</name>
<evidence type="ECO:0000256" key="4">
    <source>
        <dbReference type="ARBA" id="ARBA00022989"/>
    </source>
</evidence>
<keyword evidence="9" id="KW-1185">Reference proteome</keyword>
<feature type="transmembrane region" description="Helical" evidence="6">
    <location>
        <begin position="252"/>
        <end position="274"/>
    </location>
</feature>
<keyword evidence="5 6" id="KW-0472">Membrane</keyword>
<feature type="transmembrane region" description="Helical" evidence="6">
    <location>
        <begin position="286"/>
        <end position="308"/>
    </location>
</feature>
<evidence type="ECO:0000256" key="3">
    <source>
        <dbReference type="ARBA" id="ARBA00022692"/>
    </source>
</evidence>
<dbReference type="PANTHER" id="PTHR23504">
    <property type="entry name" value="MAJOR FACILITATOR SUPERFAMILY DOMAIN-CONTAINING PROTEIN 10"/>
    <property type="match status" value="1"/>
</dbReference>
<feature type="transmembrane region" description="Helical" evidence="6">
    <location>
        <begin position="406"/>
        <end position="424"/>
    </location>
</feature>